<dbReference type="SMART" id="SM00382">
    <property type="entry name" value="AAA"/>
    <property type="match status" value="1"/>
</dbReference>
<evidence type="ECO:0000256" key="4">
    <source>
        <dbReference type="ARBA" id="ARBA00022840"/>
    </source>
</evidence>
<dbReference type="GO" id="GO:0043190">
    <property type="term" value="C:ATP-binding cassette (ABC) transporter complex"/>
    <property type="evidence" value="ECO:0007669"/>
    <property type="project" value="InterPro"/>
</dbReference>
<dbReference type="EMBL" id="PVEP01000006">
    <property type="protein sequence ID" value="PQV56076.1"/>
    <property type="molecule type" value="Genomic_DNA"/>
</dbReference>
<sequence>MTIRGLTKTFGAVDALKDVSLEVKPGEFLAVLGPSGCGKTTLLRMIAGFETVSFGEIEIEGEVVSRPGYEVPPNRRRIGIVFQNYALWPHMSVAENIGYSLKVAKIAAGERKRRIEEALSVVSLSGMGDRSPGSLSGGQRQRVALARCLVAEPALVLFDEPLANLDVHLRASMEDEFAAFHKRTGTTVVYITHDQTEAMALADRIAVMDHGRIMQLAAPQTIYHEPANEMVARFISHGMVIPVTMRTSERNGTCEADILGQPITLRCRTGEAPRSGAVVCCRAEDVRPAKDNEPGFDGTIKRVVYQGGVARIDFAPAAAPDLNIHFVQPDPQPFAAGDSARLCFTGGWLIPENTQTGHSA</sequence>
<name>A0A2S8S5K3_9RHOB</name>
<feature type="domain" description="ABC transporter" evidence="5">
    <location>
        <begin position="1"/>
        <end position="235"/>
    </location>
</feature>
<dbReference type="GO" id="GO:0140359">
    <property type="term" value="F:ABC-type transporter activity"/>
    <property type="evidence" value="ECO:0007669"/>
    <property type="project" value="UniProtKB-ARBA"/>
</dbReference>
<dbReference type="Pfam" id="PF08402">
    <property type="entry name" value="TOBE_2"/>
    <property type="match status" value="1"/>
</dbReference>
<dbReference type="InterPro" id="IPR027417">
    <property type="entry name" value="P-loop_NTPase"/>
</dbReference>
<dbReference type="SUPFAM" id="SSF50331">
    <property type="entry name" value="MOP-like"/>
    <property type="match status" value="1"/>
</dbReference>
<evidence type="ECO:0000256" key="1">
    <source>
        <dbReference type="ARBA" id="ARBA00005417"/>
    </source>
</evidence>
<evidence type="ECO:0000256" key="2">
    <source>
        <dbReference type="ARBA" id="ARBA00022448"/>
    </source>
</evidence>
<proteinExistence type="inferred from homology"/>
<keyword evidence="2" id="KW-0813">Transport</keyword>
<evidence type="ECO:0000313" key="6">
    <source>
        <dbReference type="EMBL" id="PQV56076.1"/>
    </source>
</evidence>
<evidence type="ECO:0000259" key="5">
    <source>
        <dbReference type="PROSITE" id="PS50893"/>
    </source>
</evidence>
<dbReference type="InterPro" id="IPR003593">
    <property type="entry name" value="AAA+_ATPase"/>
</dbReference>
<dbReference type="PROSITE" id="PS00211">
    <property type="entry name" value="ABC_TRANSPORTER_1"/>
    <property type="match status" value="1"/>
</dbReference>
<comment type="similarity">
    <text evidence="1">Belongs to the ABC transporter superfamily.</text>
</comment>
<dbReference type="InterPro" id="IPR017871">
    <property type="entry name" value="ABC_transporter-like_CS"/>
</dbReference>
<dbReference type="GO" id="GO:0005524">
    <property type="term" value="F:ATP binding"/>
    <property type="evidence" value="ECO:0007669"/>
    <property type="project" value="UniProtKB-KW"/>
</dbReference>
<evidence type="ECO:0000256" key="3">
    <source>
        <dbReference type="ARBA" id="ARBA00022741"/>
    </source>
</evidence>
<dbReference type="InterPro" id="IPR013611">
    <property type="entry name" value="Transp-assoc_OB_typ2"/>
</dbReference>
<dbReference type="GO" id="GO:0016887">
    <property type="term" value="F:ATP hydrolysis activity"/>
    <property type="evidence" value="ECO:0007669"/>
    <property type="project" value="InterPro"/>
</dbReference>
<keyword evidence="7" id="KW-1185">Reference proteome</keyword>
<dbReference type="AlphaFoldDB" id="A0A2S8S5K3"/>
<comment type="caution">
    <text evidence="6">The sequence shown here is derived from an EMBL/GenBank/DDBJ whole genome shotgun (WGS) entry which is preliminary data.</text>
</comment>
<dbReference type="FunFam" id="3.40.50.300:FF:000042">
    <property type="entry name" value="Maltose/maltodextrin ABC transporter, ATP-binding protein"/>
    <property type="match status" value="1"/>
</dbReference>
<dbReference type="PROSITE" id="PS50893">
    <property type="entry name" value="ABC_TRANSPORTER_2"/>
    <property type="match status" value="1"/>
</dbReference>
<evidence type="ECO:0000313" key="7">
    <source>
        <dbReference type="Proteomes" id="UP000238338"/>
    </source>
</evidence>
<gene>
    <name evidence="6" type="ORF">LX70_02961</name>
</gene>
<dbReference type="Gene3D" id="3.40.50.300">
    <property type="entry name" value="P-loop containing nucleotide triphosphate hydrolases"/>
    <property type="match status" value="1"/>
</dbReference>
<dbReference type="PANTHER" id="PTHR42781">
    <property type="entry name" value="SPERMIDINE/PUTRESCINE IMPORT ATP-BINDING PROTEIN POTA"/>
    <property type="match status" value="1"/>
</dbReference>
<keyword evidence="4 6" id="KW-0067">ATP-binding</keyword>
<dbReference type="InterPro" id="IPR003439">
    <property type="entry name" value="ABC_transporter-like_ATP-bd"/>
</dbReference>
<accession>A0A2S8S5K3</accession>
<reference evidence="6 7" key="1">
    <citation type="submission" date="2018-02" db="EMBL/GenBank/DDBJ databases">
        <title>Genomic Encyclopedia of Archaeal and Bacterial Type Strains, Phase II (KMG-II): from individual species to whole genera.</title>
        <authorList>
            <person name="Goeker M."/>
        </authorList>
    </citation>
    <scope>NUCLEOTIDE SEQUENCE [LARGE SCALE GENOMIC DNA]</scope>
    <source>
        <strain evidence="6 7">DSM 18921</strain>
    </source>
</reference>
<dbReference type="SUPFAM" id="SSF52540">
    <property type="entry name" value="P-loop containing nucleoside triphosphate hydrolases"/>
    <property type="match status" value="1"/>
</dbReference>
<dbReference type="PANTHER" id="PTHR42781:SF4">
    <property type="entry name" value="SPERMIDINE_PUTRESCINE IMPORT ATP-BINDING PROTEIN POTA"/>
    <property type="match status" value="1"/>
</dbReference>
<dbReference type="InterPro" id="IPR050093">
    <property type="entry name" value="ABC_SmlMolc_Importer"/>
</dbReference>
<dbReference type="InterPro" id="IPR008995">
    <property type="entry name" value="Mo/tungstate-bd_C_term_dom"/>
</dbReference>
<dbReference type="Pfam" id="PF00005">
    <property type="entry name" value="ABC_tran"/>
    <property type="match status" value="1"/>
</dbReference>
<dbReference type="Proteomes" id="UP000238338">
    <property type="component" value="Unassembled WGS sequence"/>
</dbReference>
<protein>
    <submittedName>
        <fullName evidence="6">Iron(III) transport system ATP-binding protein</fullName>
    </submittedName>
</protein>
<keyword evidence="3" id="KW-0547">Nucleotide-binding</keyword>
<organism evidence="6 7">
    <name type="scientific">Albidovulum denitrificans</name>
    <dbReference type="NCBI Taxonomy" id="404881"/>
    <lineage>
        <taxon>Bacteria</taxon>
        <taxon>Pseudomonadati</taxon>
        <taxon>Pseudomonadota</taxon>
        <taxon>Alphaproteobacteria</taxon>
        <taxon>Rhodobacterales</taxon>
        <taxon>Paracoccaceae</taxon>
        <taxon>Albidovulum</taxon>
    </lineage>
</organism>